<evidence type="ECO:0000256" key="5">
    <source>
        <dbReference type="ARBA" id="ARBA00022505"/>
    </source>
</evidence>
<dbReference type="Pfam" id="PF00384">
    <property type="entry name" value="Molybdopterin"/>
    <property type="match status" value="1"/>
</dbReference>
<dbReference type="AlphaFoldDB" id="A0A1H8CB83"/>
<dbReference type="EMBL" id="FOCE01000002">
    <property type="protein sequence ID" value="SEM92325.1"/>
    <property type="molecule type" value="Genomic_DNA"/>
</dbReference>
<dbReference type="Proteomes" id="UP000198761">
    <property type="component" value="Unassembled WGS sequence"/>
</dbReference>
<dbReference type="STRING" id="933059.SAMN04488103_102455"/>
<name>A0A1H8CB83_9RHOB</name>
<reference evidence="13 14" key="1">
    <citation type="submission" date="2016-10" db="EMBL/GenBank/DDBJ databases">
        <authorList>
            <person name="de Groot N.N."/>
        </authorList>
    </citation>
    <scope>NUCLEOTIDE SEQUENCE [LARGE SCALE GENOMIC DNA]</scope>
    <source>
        <strain evidence="13 14">DSM 3857</strain>
    </source>
</reference>
<dbReference type="GO" id="GO:0042128">
    <property type="term" value="P:nitrate assimilation"/>
    <property type="evidence" value="ECO:0007669"/>
    <property type="project" value="UniProtKB-KW"/>
</dbReference>
<feature type="domain" description="4Fe-4S Mo/W bis-MGD-type" evidence="12">
    <location>
        <begin position="60"/>
        <end position="115"/>
    </location>
</feature>
<comment type="cofactor">
    <cofactor evidence="1">
        <name>Mo-bis(molybdopterin guanine dinucleotide)</name>
        <dbReference type="ChEBI" id="CHEBI:60539"/>
    </cofactor>
</comment>
<comment type="cofactor">
    <cofactor evidence="2">
        <name>[4Fe-4S] cluster</name>
        <dbReference type="ChEBI" id="CHEBI:49883"/>
    </cofactor>
</comment>
<keyword evidence="4" id="KW-0004">4Fe-4S</keyword>
<sequence length="932" mass="97259">MTGAPLTRLSEVPLTRLSDVPLTHSLSPEGRGMRDAATAGAGGAAPSPLGGEGRGEGAQAAEVRTTCPYCGVGCGVLARRTAQGVEVRGDPEHPANFGRLCSKGSALGETVGMADRLLAPRVAGREVDWDSALDLVAGKFRAAIAEHGPDAVAFYVSGQLLTEDYYVANKLMKGFIGSANIDTNSRLCMASSVAGHRRAFGTDTVPGLYEDLEQADLVVLVGSNLAWCHPVIYQRLVAAKAARPGLKVVVVDPRRTATCDIADLHLALAPGADAVLFNLLLAHLADAGRLDVEFLKNVNGFEAALAVAREARAAEAGLAAGDLAAFLALWAGTEKVVTVYSQGINQSSSGSDKVNAITNCHLATGRIGRPGMGPFSVTGQPNAMGGREVGGLANMLACHLEIENDGHRAAMQGFWGAPVMAAKPGLKAVDMFRAVEAGQIKALWIIHTNPAVSMPDADRVAQAIAGCAFVVVSDITDRTDTARLAHVLLPATGWGEKDGTVTNSERRISRQRPFRAAPGAARADWWHLAQVAQRMGFAGFDWAGPAAIFAEYAALSGVAGDLGSDFDISDHAAIGVEGYDALQPFLWPANARQRGGRFFGDGRFHTPDGKARMLPVVPRAPQALSAAHPFRLNTGRIRDQWHTMTRTGLSPRLGQHLAEPFLELHPADAGRLGLAAADLAEVTSPQGRAVLRVLVTDRVAEGHPFAPMHWTGETAPTGRVDALVAGITDPVSGQPESKAAAVAIAPFAAVWHGFAIADSAFRPDCDYWAVAPVEGGMRAEMAGLVAPQDWLAHARALFGLGPEVEALVYRDTARGRFRVAFVEGGRLRAALFVAPEPVAVARSWLVGQIGVEGGAELLAGQPGADRPDPGAIVCSCFGVGVNTIAAAVASGQCLSVAAIGAALKAGTNCGSCRPELARLVTFHLPAVKAAAE</sequence>
<evidence type="ECO:0000256" key="1">
    <source>
        <dbReference type="ARBA" id="ARBA00001942"/>
    </source>
</evidence>
<dbReference type="GO" id="GO:0016020">
    <property type="term" value="C:membrane"/>
    <property type="evidence" value="ECO:0007669"/>
    <property type="project" value="TreeGrafter"/>
</dbReference>
<dbReference type="Pfam" id="PF04324">
    <property type="entry name" value="Fer2_BFD"/>
    <property type="match status" value="1"/>
</dbReference>
<feature type="region of interest" description="Disordered" evidence="11">
    <location>
        <begin position="20"/>
        <end position="57"/>
    </location>
</feature>
<dbReference type="PROSITE" id="PS51669">
    <property type="entry name" value="4FE4S_MOW_BIS_MGD"/>
    <property type="match status" value="1"/>
</dbReference>
<dbReference type="InterPro" id="IPR006656">
    <property type="entry name" value="Mopterin_OxRdtase"/>
</dbReference>
<evidence type="ECO:0000256" key="11">
    <source>
        <dbReference type="SAM" id="MobiDB-lite"/>
    </source>
</evidence>
<keyword evidence="10" id="KW-0534">Nitrate assimilation</keyword>
<keyword evidence="8" id="KW-0408">Iron</keyword>
<dbReference type="InterPro" id="IPR009010">
    <property type="entry name" value="Asp_de-COase-like_dom_sf"/>
</dbReference>
<accession>A0A1H8CB83</accession>
<evidence type="ECO:0000313" key="14">
    <source>
        <dbReference type="Proteomes" id="UP000198761"/>
    </source>
</evidence>
<feature type="compositionally biased region" description="Low complexity" evidence="11">
    <location>
        <begin position="35"/>
        <end position="49"/>
    </location>
</feature>
<comment type="similarity">
    <text evidence="3">Belongs to the prokaryotic molybdopterin-containing oxidoreductase family. NasA/NapA/NarB subfamily.</text>
</comment>
<dbReference type="InterPro" id="IPR041957">
    <property type="entry name" value="CT_Nitrate-R-NapA-like"/>
</dbReference>
<dbReference type="Pfam" id="PF01568">
    <property type="entry name" value="Molydop_binding"/>
    <property type="match status" value="1"/>
</dbReference>
<dbReference type="Gene3D" id="1.10.10.1100">
    <property type="entry name" value="BFD-like [2Fe-2S]-binding domain"/>
    <property type="match status" value="1"/>
</dbReference>
<dbReference type="CDD" id="cd02791">
    <property type="entry name" value="MopB_CT_Nitrate-R-NapA-like"/>
    <property type="match status" value="1"/>
</dbReference>
<dbReference type="PANTHER" id="PTHR43105">
    <property type="entry name" value="RESPIRATORY NITRATE REDUCTASE"/>
    <property type="match status" value="1"/>
</dbReference>
<dbReference type="InterPro" id="IPR027467">
    <property type="entry name" value="MopterinOxRdtase_cofactor_BS"/>
</dbReference>
<keyword evidence="6" id="KW-0479">Metal-binding</keyword>
<dbReference type="Gene3D" id="3.40.228.10">
    <property type="entry name" value="Dimethylsulfoxide Reductase, domain 2"/>
    <property type="match status" value="1"/>
</dbReference>
<dbReference type="GO" id="GO:0016491">
    <property type="term" value="F:oxidoreductase activity"/>
    <property type="evidence" value="ECO:0007669"/>
    <property type="project" value="UniProtKB-KW"/>
</dbReference>
<dbReference type="GO" id="GO:0043546">
    <property type="term" value="F:molybdopterin cofactor binding"/>
    <property type="evidence" value="ECO:0007669"/>
    <property type="project" value="InterPro"/>
</dbReference>
<dbReference type="PANTHER" id="PTHR43105:SF9">
    <property type="entry name" value="NADPH-FE(3+) OXIDOREDUCTASE SUBUNIT ALPHA"/>
    <property type="match status" value="1"/>
</dbReference>
<gene>
    <name evidence="13" type="ORF">SAMN04488103_102455</name>
</gene>
<dbReference type="SMART" id="SM00926">
    <property type="entry name" value="Molybdop_Fe4S4"/>
    <property type="match status" value="1"/>
</dbReference>
<evidence type="ECO:0000256" key="9">
    <source>
        <dbReference type="ARBA" id="ARBA00023014"/>
    </source>
</evidence>
<keyword evidence="9" id="KW-0411">Iron-sulfur</keyword>
<keyword evidence="7" id="KW-0560">Oxidoreductase</keyword>
<dbReference type="InterPro" id="IPR041854">
    <property type="entry name" value="BFD-like_2Fe2S-bd_dom_sf"/>
</dbReference>
<evidence type="ECO:0000256" key="7">
    <source>
        <dbReference type="ARBA" id="ARBA00023002"/>
    </source>
</evidence>
<keyword evidence="5" id="KW-0500">Molybdenum</keyword>
<evidence type="ECO:0000256" key="2">
    <source>
        <dbReference type="ARBA" id="ARBA00001966"/>
    </source>
</evidence>
<dbReference type="GO" id="GO:1990204">
    <property type="term" value="C:oxidoreductase complex"/>
    <property type="evidence" value="ECO:0007669"/>
    <property type="project" value="UniProtKB-ARBA"/>
</dbReference>
<dbReference type="InterPro" id="IPR050123">
    <property type="entry name" value="Prok_molybdopt-oxidoreductase"/>
</dbReference>
<dbReference type="CDD" id="cd02754">
    <property type="entry name" value="MopB_Nitrate-R-NapA-like"/>
    <property type="match status" value="1"/>
</dbReference>
<dbReference type="GO" id="GO:0045333">
    <property type="term" value="P:cellular respiration"/>
    <property type="evidence" value="ECO:0007669"/>
    <property type="project" value="UniProtKB-ARBA"/>
</dbReference>
<dbReference type="GO" id="GO:0046872">
    <property type="term" value="F:metal ion binding"/>
    <property type="evidence" value="ECO:0007669"/>
    <property type="project" value="UniProtKB-KW"/>
</dbReference>
<evidence type="ECO:0000259" key="12">
    <source>
        <dbReference type="PROSITE" id="PS51669"/>
    </source>
</evidence>
<organism evidence="13 14">
    <name type="scientific">Gemmobacter aquatilis</name>
    <dbReference type="NCBI Taxonomy" id="933059"/>
    <lineage>
        <taxon>Bacteria</taxon>
        <taxon>Pseudomonadati</taxon>
        <taxon>Pseudomonadota</taxon>
        <taxon>Alphaproteobacteria</taxon>
        <taxon>Rhodobacterales</taxon>
        <taxon>Paracoccaceae</taxon>
        <taxon>Gemmobacter</taxon>
    </lineage>
</organism>
<dbReference type="SUPFAM" id="SSF50692">
    <property type="entry name" value="ADC-like"/>
    <property type="match status" value="1"/>
</dbReference>
<evidence type="ECO:0000256" key="6">
    <source>
        <dbReference type="ARBA" id="ARBA00022723"/>
    </source>
</evidence>
<protein>
    <submittedName>
        <fullName evidence="13">Assimilatory nitrate reductase catalytic subunit</fullName>
    </submittedName>
</protein>
<dbReference type="PROSITE" id="PS00551">
    <property type="entry name" value="MOLYBDOPTERIN_PROK_1"/>
    <property type="match status" value="1"/>
</dbReference>
<dbReference type="SUPFAM" id="SSF53706">
    <property type="entry name" value="Formate dehydrogenase/DMSO reductase, domains 1-3"/>
    <property type="match status" value="1"/>
</dbReference>
<proteinExistence type="inferred from homology"/>
<dbReference type="Gene3D" id="2.40.40.20">
    <property type="match status" value="1"/>
</dbReference>
<dbReference type="InterPro" id="IPR006963">
    <property type="entry name" value="Mopterin_OxRdtase_4Fe-4S_dom"/>
</dbReference>
<dbReference type="Gene3D" id="2.20.25.90">
    <property type="entry name" value="ADC-like domains"/>
    <property type="match status" value="1"/>
</dbReference>
<evidence type="ECO:0000256" key="8">
    <source>
        <dbReference type="ARBA" id="ARBA00023004"/>
    </source>
</evidence>
<evidence type="ECO:0000256" key="3">
    <source>
        <dbReference type="ARBA" id="ARBA00008747"/>
    </source>
</evidence>
<evidence type="ECO:0000313" key="13">
    <source>
        <dbReference type="EMBL" id="SEM92325.1"/>
    </source>
</evidence>
<evidence type="ECO:0000256" key="10">
    <source>
        <dbReference type="ARBA" id="ARBA00023063"/>
    </source>
</evidence>
<dbReference type="Pfam" id="PF04879">
    <property type="entry name" value="Molybdop_Fe4S4"/>
    <property type="match status" value="1"/>
</dbReference>
<dbReference type="GO" id="GO:0051539">
    <property type="term" value="F:4 iron, 4 sulfur cluster binding"/>
    <property type="evidence" value="ECO:0007669"/>
    <property type="project" value="UniProtKB-KW"/>
</dbReference>
<dbReference type="InterPro" id="IPR007419">
    <property type="entry name" value="BFD-like_2Fe2S-bd_dom"/>
</dbReference>
<dbReference type="Gene3D" id="3.40.50.740">
    <property type="match status" value="1"/>
</dbReference>
<evidence type="ECO:0000256" key="4">
    <source>
        <dbReference type="ARBA" id="ARBA00022485"/>
    </source>
</evidence>
<dbReference type="InterPro" id="IPR006657">
    <property type="entry name" value="MoPterin_dinucl-bd_dom"/>
</dbReference>
<keyword evidence="14" id="KW-1185">Reference proteome</keyword>